<keyword evidence="2" id="KW-1185">Reference proteome</keyword>
<accession>A0AAX4MWJ3</accession>
<proteinExistence type="predicted"/>
<reference evidence="1 2" key="1">
    <citation type="submission" date="2024-03" db="EMBL/GenBank/DDBJ databases">
        <title>Isolation and characterization of a phage collection against Pseudomonas putida.</title>
        <authorList>
            <person name="Brauer A."/>
            <person name="Rosendahl S."/>
            <person name="Kangsep A."/>
            <person name="Rikberg R."/>
            <person name="Lewanczyk A.C."/>
            <person name="Horak R."/>
            <person name="Tamman H."/>
        </authorList>
    </citation>
    <scope>NUCLEOTIDE SEQUENCE [LARGE SCALE GENOMIC DNA]</scope>
</reference>
<organism evidence="1 2">
    <name type="scientific">Pseudomonas phage vB_PpuM-Amme-3</name>
    <dbReference type="NCBI Taxonomy" id="3132617"/>
    <lineage>
        <taxon>Viruses</taxon>
        <taxon>Duplodnaviria</taxon>
        <taxon>Heunggongvirae</taxon>
        <taxon>Uroviricota</taxon>
        <taxon>Caudoviricetes</taxon>
        <taxon>Vandenendeviridae</taxon>
        <taxon>Gorskivirinae</taxon>
        <taxon>Tartuvirus</taxon>
        <taxon>Tartuvirus amme3</taxon>
    </lineage>
</organism>
<name>A0AAX4MWJ3_9CAUD</name>
<protein>
    <submittedName>
        <fullName evidence="1">Uncharacterized protein</fullName>
    </submittedName>
</protein>
<dbReference type="Proteomes" id="UP001438490">
    <property type="component" value="Segment"/>
</dbReference>
<evidence type="ECO:0000313" key="1">
    <source>
        <dbReference type="EMBL" id="WYV99091.1"/>
    </source>
</evidence>
<dbReference type="EMBL" id="PP496413">
    <property type="protein sequence ID" value="WYV99091.1"/>
    <property type="molecule type" value="Genomic_DNA"/>
</dbReference>
<gene>
    <name evidence="1" type="ORF">Amme3_00095</name>
</gene>
<evidence type="ECO:0000313" key="2">
    <source>
        <dbReference type="Proteomes" id="UP001438490"/>
    </source>
</evidence>
<sequence>MQINFKSRNAARAFGKVVDNGTTAKRRWGVSVPRDLAVTHKRCKVRANATAICGGALVLVQVKISRRRGGAL</sequence>